<evidence type="ECO:0000256" key="5">
    <source>
        <dbReference type="ARBA" id="ARBA00022833"/>
    </source>
</evidence>
<dbReference type="SUPFAM" id="SSF53187">
    <property type="entry name" value="Zn-dependent exopeptidases"/>
    <property type="match status" value="1"/>
</dbReference>
<dbReference type="PIRSF" id="PIRSF036696">
    <property type="entry name" value="ACY-1"/>
    <property type="match status" value="1"/>
</dbReference>
<dbReference type="RefSeq" id="WP_253775084.1">
    <property type="nucleotide sequence ID" value="NZ_JAMTCK010000011.1"/>
</dbReference>
<evidence type="ECO:0000313" key="8">
    <source>
        <dbReference type="Proteomes" id="UP001206128"/>
    </source>
</evidence>
<dbReference type="InterPro" id="IPR002933">
    <property type="entry name" value="Peptidase_M20"/>
</dbReference>
<dbReference type="Gene3D" id="1.10.150.900">
    <property type="match status" value="1"/>
</dbReference>
<reference evidence="7" key="1">
    <citation type="submission" date="2022-06" db="EMBL/GenBank/DDBJ databases">
        <title>Genomic Encyclopedia of Archaeal and Bacterial Type Strains, Phase II (KMG-II): from individual species to whole genera.</title>
        <authorList>
            <person name="Goeker M."/>
        </authorList>
    </citation>
    <scope>NUCLEOTIDE SEQUENCE</scope>
    <source>
        <strain evidence="7">DSM 43935</strain>
    </source>
</reference>
<dbReference type="InterPro" id="IPR036264">
    <property type="entry name" value="Bact_exopeptidase_dim_dom"/>
</dbReference>
<evidence type="ECO:0000256" key="3">
    <source>
        <dbReference type="ARBA" id="ARBA00022723"/>
    </source>
</evidence>
<evidence type="ECO:0000259" key="6">
    <source>
        <dbReference type="Pfam" id="PF07687"/>
    </source>
</evidence>
<dbReference type="SUPFAM" id="SSF55031">
    <property type="entry name" value="Bacterial exopeptidase dimerisation domain"/>
    <property type="match status" value="1"/>
</dbReference>
<keyword evidence="5" id="KW-0862">Zinc</keyword>
<proteinExistence type="inferred from homology"/>
<comment type="similarity">
    <text evidence="2">Belongs to the peptidase M20A family.</text>
</comment>
<dbReference type="Pfam" id="PF01546">
    <property type="entry name" value="Peptidase_M20"/>
    <property type="match status" value="1"/>
</dbReference>
<sequence length="449" mass="48213">MSEYRDLSNDRHAAGLRVAEDEVVTLASELIRIDTTNTGDPATLKGERAAAEYVAEKLAEVGYETTYVESGAPGRGNVVARLAGADPSRGALLVHGHLDVVPADAAEWSVHPFSGAVQDGYVWGRGAVDMKDMVAMSLAAARRLKRDGIVPPRDLIFAFLADEEAGGFQGAKWLVENRPELFEGATEAISEVGGFSVTLKDDVRAYLVETAEKGIAWLKLRVRGTAGHGSMVHHDNAVTKLAAAVTRLGQHRFPIVLTDSVREFLAGVTEITGVDFPEDDIEGTVGKLGGLARMVGATLRDTANPTMLTAGYKTNVIPSVAEATVDCRVLPGRQEAFERELAEILGPDVEREWVSLPPVETTFDGALVDAMTASITAEDPGAKVLPYMLSGGTDAKSFQQLGIRNFGFAPLRLPADLDFTALFHGVDERVPVEALRFGTRVLDRFLRSS</sequence>
<keyword evidence="3" id="KW-0479">Metal-binding</keyword>
<dbReference type="Gene3D" id="3.30.70.360">
    <property type="match status" value="1"/>
</dbReference>
<dbReference type="Gene3D" id="3.40.630.10">
    <property type="entry name" value="Zn peptidases"/>
    <property type="match status" value="1"/>
</dbReference>
<name>A0AAE3GGH8_9PSEU</name>
<dbReference type="Proteomes" id="UP001206128">
    <property type="component" value="Unassembled WGS sequence"/>
</dbReference>
<evidence type="ECO:0000256" key="2">
    <source>
        <dbReference type="ARBA" id="ARBA00006247"/>
    </source>
</evidence>
<feature type="domain" description="Peptidase M20 dimerisation" evidence="6">
    <location>
        <begin position="210"/>
        <end position="345"/>
    </location>
</feature>
<dbReference type="PANTHER" id="PTHR43808">
    <property type="entry name" value="ACETYLORNITHINE DEACETYLASE"/>
    <property type="match status" value="1"/>
</dbReference>
<evidence type="ECO:0000256" key="4">
    <source>
        <dbReference type="ARBA" id="ARBA00022801"/>
    </source>
</evidence>
<evidence type="ECO:0000313" key="7">
    <source>
        <dbReference type="EMBL" id="MCP2167831.1"/>
    </source>
</evidence>
<dbReference type="AlphaFoldDB" id="A0AAE3GGH8"/>
<accession>A0AAE3GGH8</accession>
<dbReference type="GO" id="GO:0016787">
    <property type="term" value="F:hydrolase activity"/>
    <property type="evidence" value="ECO:0007669"/>
    <property type="project" value="UniProtKB-KW"/>
</dbReference>
<dbReference type="PANTHER" id="PTHR43808:SF8">
    <property type="entry name" value="PEPTIDASE M20 DIMERISATION DOMAIN-CONTAINING PROTEIN"/>
    <property type="match status" value="1"/>
</dbReference>
<comment type="cofactor">
    <cofactor evidence="1">
        <name>Zn(2+)</name>
        <dbReference type="ChEBI" id="CHEBI:29105"/>
    </cofactor>
</comment>
<keyword evidence="4" id="KW-0378">Hydrolase</keyword>
<dbReference type="FunFam" id="1.10.150.900:FF:000002">
    <property type="entry name" value="M20/M25/M40 family peptidase"/>
    <property type="match status" value="1"/>
</dbReference>
<dbReference type="InterPro" id="IPR011650">
    <property type="entry name" value="Peptidase_M20_dimer"/>
</dbReference>
<dbReference type="CDD" id="cd05675">
    <property type="entry name" value="M20_yscS_like"/>
    <property type="match status" value="1"/>
</dbReference>
<keyword evidence="8" id="KW-1185">Reference proteome</keyword>
<dbReference type="GO" id="GO:0046872">
    <property type="term" value="F:metal ion binding"/>
    <property type="evidence" value="ECO:0007669"/>
    <property type="project" value="UniProtKB-KW"/>
</dbReference>
<dbReference type="Pfam" id="PF07687">
    <property type="entry name" value="M20_dimer"/>
    <property type="match status" value="1"/>
</dbReference>
<dbReference type="PROSITE" id="PS00758">
    <property type="entry name" value="ARGE_DAPE_CPG2_1"/>
    <property type="match status" value="1"/>
</dbReference>
<gene>
    <name evidence="7" type="ORF">LX83_004704</name>
</gene>
<dbReference type="InterPro" id="IPR050072">
    <property type="entry name" value="Peptidase_M20A"/>
</dbReference>
<dbReference type="InterPro" id="IPR001261">
    <property type="entry name" value="ArgE/DapE_CS"/>
</dbReference>
<dbReference type="EMBL" id="JAMTCK010000011">
    <property type="protein sequence ID" value="MCP2167831.1"/>
    <property type="molecule type" value="Genomic_DNA"/>
</dbReference>
<dbReference type="NCBIfam" id="NF005913">
    <property type="entry name" value="PRK07906.1"/>
    <property type="match status" value="1"/>
</dbReference>
<protein>
    <submittedName>
        <fullName evidence="7">Acetylornithine deacetylase/Succinyl-diaminopimelate desuccinylase</fullName>
    </submittedName>
</protein>
<comment type="caution">
    <text evidence="7">The sequence shown here is derived from an EMBL/GenBank/DDBJ whole genome shotgun (WGS) entry which is preliminary data.</text>
</comment>
<evidence type="ECO:0000256" key="1">
    <source>
        <dbReference type="ARBA" id="ARBA00001947"/>
    </source>
</evidence>
<organism evidence="7 8">
    <name type="scientific">Goodfellowiella coeruleoviolacea</name>
    <dbReference type="NCBI Taxonomy" id="334858"/>
    <lineage>
        <taxon>Bacteria</taxon>
        <taxon>Bacillati</taxon>
        <taxon>Actinomycetota</taxon>
        <taxon>Actinomycetes</taxon>
        <taxon>Pseudonocardiales</taxon>
        <taxon>Pseudonocardiaceae</taxon>
        <taxon>Goodfellowiella</taxon>
    </lineage>
</organism>